<evidence type="ECO:0000256" key="1">
    <source>
        <dbReference type="ARBA" id="ARBA00006464"/>
    </source>
</evidence>
<dbReference type="PANTHER" id="PTHR30576:SF20">
    <property type="entry name" value="QUINOVOSAMINEPHOSPHOTRANSFERAE-RELATED"/>
    <property type="match status" value="1"/>
</dbReference>
<evidence type="ECO:0000259" key="3">
    <source>
        <dbReference type="Pfam" id="PF02397"/>
    </source>
</evidence>
<dbReference type="PANTHER" id="PTHR30576">
    <property type="entry name" value="COLANIC BIOSYNTHESIS UDP-GLUCOSE LIPID CARRIER TRANSFERASE"/>
    <property type="match status" value="1"/>
</dbReference>
<dbReference type="Pfam" id="PF02397">
    <property type="entry name" value="Bac_transf"/>
    <property type="match status" value="1"/>
</dbReference>
<feature type="domain" description="Bacterial sugar transferase" evidence="3">
    <location>
        <begin position="291"/>
        <end position="481"/>
    </location>
</feature>
<keyword evidence="2" id="KW-0812">Transmembrane</keyword>
<protein>
    <submittedName>
        <fullName evidence="4">Lipopolysaccharide/colanic/teichoic acid biosynthesis glycosyltransferase</fullName>
    </submittedName>
</protein>
<feature type="transmembrane region" description="Helical" evidence="2">
    <location>
        <begin position="88"/>
        <end position="111"/>
    </location>
</feature>
<keyword evidence="4" id="KW-0808">Transferase</keyword>
<reference evidence="4 5" key="1">
    <citation type="submission" date="2019-06" db="EMBL/GenBank/DDBJ databases">
        <title>Sequencing the genomes of 1000 actinobacteria strains.</title>
        <authorList>
            <person name="Klenk H.-P."/>
        </authorList>
    </citation>
    <scope>NUCLEOTIDE SEQUENCE [LARGE SCALE GENOMIC DNA]</scope>
    <source>
        <strain evidence="4 5">DSM 45671</strain>
    </source>
</reference>
<dbReference type="AlphaFoldDB" id="A0A561SVX5"/>
<evidence type="ECO:0000256" key="2">
    <source>
        <dbReference type="SAM" id="Phobius"/>
    </source>
</evidence>
<dbReference type="SUPFAM" id="SSF51735">
    <property type="entry name" value="NAD(P)-binding Rossmann-fold domains"/>
    <property type="match status" value="1"/>
</dbReference>
<dbReference type="Proteomes" id="UP000321261">
    <property type="component" value="Unassembled WGS sequence"/>
</dbReference>
<comment type="similarity">
    <text evidence="1">Belongs to the bacterial sugar transferase family.</text>
</comment>
<sequence length="483" mass="52372">MGGFGGAGWPYRSGGWRVRRLLLVGWDAIGWAIALTLALALRYEFDLDARDVSGIVQLIAVAVVAQVLIGVALQVYRGRHCIGSVDNIVDTSAAIALSGFVVFVANVVSVAEWIPRSVAIIGTPIMLLIAVGSRIGVGLYRDRRSRPDHSTAQRVIIFGAGVEGQQLSWSMFTDPDARYLPVAFLDDDPRRRALRVSGVGVQGTSADVAEVAARSQADLLAITGHHVDDVAIREITRVAADAGLEVKVVAPLAELLKPVPAALLIPSQAGSAGGGGRAVTRLPAAVESRAKRVVDITLSLIALIVFLPAFVVIPLVLMLTSGEVVYRAKRVGLGGEIFTMFKFTTMAPGDGGPRLTRAGDPRITRFGRWLRVTKLNELPQLVNVVKGEMSLVGPRPEDPRYAAYYSAEQRKVLAVRPGLASLAFLRFGDEEAYIERINPPDIETYYLNELLPEKLAIELRYVRNWTLRGDFRILARTLTGLLR</sequence>
<dbReference type="InterPro" id="IPR003362">
    <property type="entry name" value="Bact_transf"/>
</dbReference>
<evidence type="ECO:0000313" key="5">
    <source>
        <dbReference type="Proteomes" id="UP000321261"/>
    </source>
</evidence>
<feature type="transmembrane region" description="Helical" evidence="2">
    <location>
        <begin position="117"/>
        <end position="137"/>
    </location>
</feature>
<feature type="transmembrane region" description="Helical" evidence="2">
    <location>
        <begin position="55"/>
        <end position="76"/>
    </location>
</feature>
<gene>
    <name evidence="4" type="ORF">FHX44_114935</name>
</gene>
<dbReference type="EMBL" id="VIWU01000001">
    <property type="protein sequence ID" value="TWF79009.1"/>
    <property type="molecule type" value="Genomic_DNA"/>
</dbReference>
<keyword evidence="2" id="KW-0472">Membrane</keyword>
<keyword evidence="5" id="KW-1185">Reference proteome</keyword>
<feature type="transmembrane region" description="Helical" evidence="2">
    <location>
        <begin position="21"/>
        <end position="43"/>
    </location>
</feature>
<comment type="caution">
    <text evidence="4">The sequence shown here is derived from an EMBL/GenBank/DDBJ whole genome shotgun (WGS) entry which is preliminary data.</text>
</comment>
<feature type="transmembrane region" description="Helical" evidence="2">
    <location>
        <begin position="298"/>
        <end position="319"/>
    </location>
</feature>
<dbReference type="Gene3D" id="3.40.50.720">
    <property type="entry name" value="NAD(P)-binding Rossmann-like Domain"/>
    <property type="match status" value="1"/>
</dbReference>
<dbReference type="InterPro" id="IPR036291">
    <property type="entry name" value="NAD(P)-bd_dom_sf"/>
</dbReference>
<accession>A0A561SVX5</accession>
<organism evidence="4 5">
    <name type="scientific">Pseudonocardia hierapolitana</name>
    <dbReference type="NCBI Taxonomy" id="1128676"/>
    <lineage>
        <taxon>Bacteria</taxon>
        <taxon>Bacillati</taxon>
        <taxon>Actinomycetota</taxon>
        <taxon>Actinomycetes</taxon>
        <taxon>Pseudonocardiales</taxon>
        <taxon>Pseudonocardiaceae</taxon>
        <taxon>Pseudonocardia</taxon>
    </lineage>
</organism>
<keyword evidence="2" id="KW-1133">Transmembrane helix</keyword>
<name>A0A561SVX5_9PSEU</name>
<evidence type="ECO:0000313" key="4">
    <source>
        <dbReference type="EMBL" id="TWF79009.1"/>
    </source>
</evidence>
<proteinExistence type="inferred from homology"/>
<dbReference type="GO" id="GO:0016780">
    <property type="term" value="F:phosphotransferase activity, for other substituted phosphate groups"/>
    <property type="evidence" value="ECO:0007669"/>
    <property type="project" value="TreeGrafter"/>
</dbReference>